<dbReference type="PANTHER" id="PTHR22923:SF102">
    <property type="entry name" value="CEREBELLIN 13-RELATED"/>
    <property type="match status" value="1"/>
</dbReference>
<name>A0A3B3QBT0_9TELE</name>
<dbReference type="PANTHER" id="PTHR22923">
    <property type="entry name" value="CEREBELLIN-RELATED"/>
    <property type="match status" value="1"/>
</dbReference>
<keyword evidence="3" id="KW-0732">Signal</keyword>
<evidence type="ECO:0000256" key="1">
    <source>
        <dbReference type="ARBA" id="ARBA00004613"/>
    </source>
</evidence>
<dbReference type="PRINTS" id="PR00007">
    <property type="entry name" value="COMPLEMNTC1Q"/>
</dbReference>
<keyword evidence="2" id="KW-0964">Secreted</keyword>
<evidence type="ECO:0000259" key="4">
    <source>
        <dbReference type="PROSITE" id="PS50871"/>
    </source>
</evidence>
<evidence type="ECO:0000256" key="3">
    <source>
        <dbReference type="ARBA" id="ARBA00022729"/>
    </source>
</evidence>
<evidence type="ECO:0000313" key="5">
    <source>
        <dbReference type="Ensembl" id="ENSPKIP00000003229.1"/>
    </source>
</evidence>
<dbReference type="GeneTree" id="ENSGT00950000183116"/>
<dbReference type="Pfam" id="PF00386">
    <property type="entry name" value="C1q"/>
    <property type="match status" value="1"/>
</dbReference>
<protein>
    <recommendedName>
        <fullName evidence="4">C1q domain-containing protein</fullName>
    </recommendedName>
</protein>
<dbReference type="AlphaFoldDB" id="A0A3B3QBT0"/>
<evidence type="ECO:0000313" key="6">
    <source>
        <dbReference type="Proteomes" id="UP000261540"/>
    </source>
</evidence>
<reference evidence="5" key="1">
    <citation type="submission" date="2025-08" db="UniProtKB">
        <authorList>
            <consortium name="Ensembl"/>
        </authorList>
    </citation>
    <scope>IDENTIFICATION</scope>
</reference>
<feature type="domain" description="C1q" evidence="4">
    <location>
        <begin position="47"/>
        <end position="189"/>
    </location>
</feature>
<keyword evidence="6" id="KW-1185">Reference proteome</keyword>
<proteinExistence type="predicted"/>
<dbReference type="SUPFAM" id="SSF49842">
    <property type="entry name" value="TNF-like"/>
    <property type="match status" value="1"/>
</dbReference>
<dbReference type="Ensembl" id="ENSPKIT00000027188.1">
    <property type="protein sequence ID" value="ENSPKIP00000003229.1"/>
    <property type="gene ID" value="ENSPKIG00000020822.1"/>
</dbReference>
<dbReference type="SMART" id="SM00110">
    <property type="entry name" value="C1Q"/>
    <property type="match status" value="1"/>
</dbReference>
<dbReference type="GO" id="GO:0005576">
    <property type="term" value="C:extracellular region"/>
    <property type="evidence" value="ECO:0007669"/>
    <property type="project" value="UniProtKB-SubCell"/>
</dbReference>
<accession>A0A3B3QBT0</accession>
<dbReference type="InterPro" id="IPR008983">
    <property type="entry name" value="Tumour_necrosis_fac-like_dom"/>
</dbReference>
<evidence type="ECO:0000256" key="2">
    <source>
        <dbReference type="ARBA" id="ARBA00022525"/>
    </source>
</evidence>
<organism evidence="5 6">
    <name type="scientific">Paramormyrops kingsleyae</name>
    <dbReference type="NCBI Taxonomy" id="1676925"/>
    <lineage>
        <taxon>Eukaryota</taxon>
        <taxon>Metazoa</taxon>
        <taxon>Chordata</taxon>
        <taxon>Craniata</taxon>
        <taxon>Vertebrata</taxon>
        <taxon>Euteleostomi</taxon>
        <taxon>Actinopterygii</taxon>
        <taxon>Neopterygii</taxon>
        <taxon>Teleostei</taxon>
        <taxon>Osteoglossocephala</taxon>
        <taxon>Osteoglossomorpha</taxon>
        <taxon>Osteoglossiformes</taxon>
        <taxon>Mormyridae</taxon>
        <taxon>Paramormyrops</taxon>
    </lineage>
</organism>
<comment type="subcellular location">
    <subcellularLocation>
        <location evidence="1">Secreted</location>
    </subcellularLocation>
</comment>
<dbReference type="Proteomes" id="UP000261540">
    <property type="component" value="Unplaced"/>
</dbReference>
<dbReference type="Gene3D" id="2.60.120.40">
    <property type="match status" value="1"/>
</dbReference>
<dbReference type="InterPro" id="IPR050822">
    <property type="entry name" value="Cerebellin_Synaptic_Org"/>
</dbReference>
<dbReference type="PROSITE" id="PS50871">
    <property type="entry name" value="C1Q"/>
    <property type="match status" value="1"/>
</dbReference>
<dbReference type="InterPro" id="IPR001073">
    <property type="entry name" value="C1q_dom"/>
</dbReference>
<reference evidence="5" key="2">
    <citation type="submission" date="2025-09" db="UniProtKB">
        <authorList>
            <consortium name="Ensembl"/>
        </authorList>
    </citation>
    <scope>IDENTIFICATION</scope>
</reference>
<sequence>MRAQLCRRDVRACVHVLCACVVLFHFTCDFTDIPFSALHDMTHIFLSAVPRVAFSAALRESGSGNIGPFQTDTALKYAKVFTNIGSSYNPSTGIFTAMVKGVYYFRFTAFNNIDGTANTNIVLMKNTERTVSMWDKAGQDFNDSASTAVVLQLEVGDNVYVQLKSGTYVYDDLGFYNSFSGFLLFPITA</sequence>